<evidence type="ECO:0000313" key="3">
    <source>
        <dbReference type="Proteomes" id="UP000030651"/>
    </source>
</evidence>
<sequence length="547" mass="62748">MDHQSNPTATRQVGATKRHCGPTELKASRKPPADTSSDGENVPLSEPPIRQVPVNVTRRTGPAVTVLPPPSNRQQNSGRPERRVTRRDQKRRVDGGEDSDNDSDRDESKRTHEADSGSGIPKKSSHEEQDDAESLIAATLARERLEREELERMNHAHALRNQKHAIRIRDEAFSDIIEHRQYCRQEAAEIKSRLIQFREQYYDCPQLRRAVYRQQELLDVCLQQGLESARLSRSRKLSNISALPHRLFLEALVVDVLEENIAEQYDQFESIRDLPHDVLSSALTSLWQERVVPIIYCELADATDQFITVGDNNILNPTCQENVRKSIAAVVQSTRRKLIKYCRFGSIETMIDVIVNRFWDKVISRMWEAAMSTSRDKWLDEGLGMITFCGKKKIGGSLTKPYIAWLTPGIDAQLFDDLLNRWHERELSEWQTPEPDLRQEFCVNLTEPQTVSLVTAKGSSIRKLEQLTETDLDSFGWIRSRNGHKLWRCEPTTDGCDILKVNVDGEVLGMFCMPRHSDKWVVVEDREKTLSKRPLEEEEEYALGLID</sequence>
<evidence type="ECO:0000313" key="2">
    <source>
        <dbReference type="EMBL" id="ETS78043.1"/>
    </source>
</evidence>
<dbReference type="GeneID" id="19275118"/>
<feature type="compositionally biased region" description="Basic and acidic residues" evidence="1">
    <location>
        <begin position="106"/>
        <end position="115"/>
    </location>
</feature>
<gene>
    <name evidence="2" type="ORF">PFICI_10105</name>
</gene>
<accession>W3WVZ1</accession>
<dbReference type="Proteomes" id="UP000030651">
    <property type="component" value="Unassembled WGS sequence"/>
</dbReference>
<keyword evidence="3" id="KW-1185">Reference proteome</keyword>
<dbReference type="InParanoid" id="W3WVZ1"/>
<dbReference type="HOGENOM" id="CLU_490982_0_0_1"/>
<feature type="compositionally biased region" description="Acidic residues" evidence="1">
    <location>
        <begin position="96"/>
        <end position="105"/>
    </location>
</feature>
<dbReference type="KEGG" id="pfy:PFICI_10105"/>
<reference evidence="3" key="1">
    <citation type="journal article" date="2015" name="BMC Genomics">
        <title>Genomic and transcriptomic analysis of the endophytic fungus Pestalotiopsis fici reveals its lifestyle and high potential for synthesis of natural products.</title>
        <authorList>
            <person name="Wang X."/>
            <person name="Zhang X."/>
            <person name="Liu L."/>
            <person name="Xiang M."/>
            <person name="Wang W."/>
            <person name="Sun X."/>
            <person name="Che Y."/>
            <person name="Guo L."/>
            <person name="Liu G."/>
            <person name="Guo L."/>
            <person name="Wang C."/>
            <person name="Yin W.B."/>
            <person name="Stadler M."/>
            <person name="Zhang X."/>
            <person name="Liu X."/>
        </authorList>
    </citation>
    <scope>NUCLEOTIDE SEQUENCE [LARGE SCALE GENOMIC DNA]</scope>
    <source>
        <strain evidence="3">W106-1 / CGMCC3.15140</strain>
    </source>
</reference>
<dbReference type="AlphaFoldDB" id="W3WVZ1"/>
<dbReference type="EMBL" id="KI912115">
    <property type="protein sequence ID" value="ETS78043.1"/>
    <property type="molecule type" value="Genomic_DNA"/>
</dbReference>
<name>W3WVZ1_PESFW</name>
<feature type="compositionally biased region" description="Polar residues" evidence="1">
    <location>
        <begin position="1"/>
        <end position="13"/>
    </location>
</feature>
<dbReference type="RefSeq" id="XP_007836877.1">
    <property type="nucleotide sequence ID" value="XM_007838686.1"/>
</dbReference>
<evidence type="ECO:0000256" key="1">
    <source>
        <dbReference type="SAM" id="MobiDB-lite"/>
    </source>
</evidence>
<organism evidence="2 3">
    <name type="scientific">Pestalotiopsis fici (strain W106-1 / CGMCC3.15140)</name>
    <dbReference type="NCBI Taxonomy" id="1229662"/>
    <lineage>
        <taxon>Eukaryota</taxon>
        <taxon>Fungi</taxon>
        <taxon>Dikarya</taxon>
        <taxon>Ascomycota</taxon>
        <taxon>Pezizomycotina</taxon>
        <taxon>Sordariomycetes</taxon>
        <taxon>Xylariomycetidae</taxon>
        <taxon>Amphisphaeriales</taxon>
        <taxon>Sporocadaceae</taxon>
        <taxon>Pestalotiopsis</taxon>
    </lineage>
</organism>
<protein>
    <submittedName>
        <fullName evidence="2">Uncharacterized protein</fullName>
    </submittedName>
</protein>
<feature type="region of interest" description="Disordered" evidence="1">
    <location>
        <begin position="1"/>
        <end position="132"/>
    </location>
</feature>
<proteinExistence type="predicted"/>
<feature type="compositionally biased region" description="Basic and acidic residues" evidence="1">
    <location>
        <begin position="79"/>
        <end position="95"/>
    </location>
</feature>